<dbReference type="RefSeq" id="WP_078755778.1">
    <property type="nucleotide sequence ID" value="NZ_FUWO01000007.1"/>
</dbReference>
<dbReference type="AlphaFoldDB" id="A0A1T4L9N5"/>
<dbReference type="OrthoDB" id="2398381at2"/>
<name>A0A1T4L9N5_9LACT</name>
<reference evidence="2" key="1">
    <citation type="submission" date="2017-02" db="EMBL/GenBank/DDBJ databases">
        <authorList>
            <person name="Varghese N."/>
            <person name="Submissions S."/>
        </authorList>
    </citation>
    <scope>NUCLEOTIDE SEQUENCE [LARGE SCALE GENOMIC DNA]</scope>
    <source>
        <strain evidence="2">DSM 15739</strain>
    </source>
</reference>
<organism evidence="1 2">
    <name type="scientific">Globicatella sulfidifaciens DSM 15739</name>
    <dbReference type="NCBI Taxonomy" id="1121925"/>
    <lineage>
        <taxon>Bacteria</taxon>
        <taxon>Bacillati</taxon>
        <taxon>Bacillota</taxon>
        <taxon>Bacilli</taxon>
        <taxon>Lactobacillales</taxon>
        <taxon>Aerococcaceae</taxon>
        <taxon>Globicatella</taxon>
    </lineage>
</organism>
<keyword evidence="2" id="KW-1185">Reference proteome</keyword>
<accession>A0A1T4L9N5</accession>
<dbReference type="STRING" id="1121925.SAMN02746011_01011"/>
<evidence type="ECO:0000313" key="2">
    <source>
        <dbReference type="Proteomes" id="UP000189941"/>
    </source>
</evidence>
<evidence type="ECO:0008006" key="3">
    <source>
        <dbReference type="Google" id="ProtNLM"/>
    </source>
</evidence>
<evidence type="ECO:0000313" key="1">
    <source>
        <dbReference type="EMBL" id="SJZ51465.1"/>
    </source>
</evidence>
<protein>
    <recommendedName>
        <fullName evidence="3">Phage resistance protein</fullName>
    </recommendedName>
</protein>
<dbReference type="EMBL" id="FUWO01000007">
    <property type="protein sequence ID" value="SJZ51465.1"/>
    <property type="molecule type" value="Genomic_DNA"/>
</dbReference>
<sequence length="548" mass="63335">MNYDNIDAKYLTDELNVIKQNIDNVSRTKNLATIKDILNKIFFVDINDMFQVAENIGEAYVSRFRREPDIYSNVPLSYIIEPKELGAFFGILYTKKDKDGNETKHSKTEYFNNYARFFIDLASNKVIYSKKIKTFVVVKEHSFKPLKHDNFNEYYPVGKNFAFHIDDFFDVALELYSDHMQMRHSYQLLEYSISGKDWRFDCERLVMKHEPPKENELFFEYFDVANDDLNITFADSMLTNIANESESLNNIRLLHAYILLRKMKLIPSEKWFLLKDFGRTGKGLYMRTLNEIFKVNPVNMDALVNNQGASTENAWLSFMGADVAHANESGSIDTKGMRVLRKIATGEIITGRSLGKNAVSFKNESVLVLDTNENVDIGDITANTSRTVKIAFKDRPKNESSKDRHEYFKPYWDFIEPNNELSLIASVSFLINSLNYLNEIGGKFIFKDTVLKNYASAEDLTETQRIIILTIAQHGFILAKDEILKAAIYEDYGNLRFKEAKEDMKKIGVAINKPKWVDGLTCRVHKIGDKKIFDAALKMLEEYDSQNK</sequence>
<dbReference type="Proteomes" id="UP000189941">
    <property type="component" value="Unassembled WGS sequence"/>
</dbReference>
<gene>
    <name evidence="1" type="ORF">SAMN02746011_01011</name>
</gene>
<proteinExistence type="predicted"/>